<dbReference type="EMBL" id="SOEG01000030">
    <property type="protein sequence ID" value="TDX48294.1"/>
    <property type="molecule type" value="Genomic_DNA"/>
</dbReference>
<gene>
    <name evidence="1" type="ORF">C7959_13021</name>
</gene>
<dbReference type="Proteomes" id="UP000295832">
    <property type="component" value="Unassembled WGS sequence"/>
</dbReference>
<evidence type="ECO:0000313" key="1">
    <source>
        <dbReference type="EMBL" id="TDX48294.1"/>
    </source>
</evidence>
<evidence type="ECO:0000313" key="2">
    <source>
        <dbReference type="Proteomes" id="UP000295832"/>
    </source>
</evidence>
<keyword evidence="2" id="KW-1185">Reference proteome</keyword>
<dbReference type="AlphaFoldDB" id="A0A4R8GTW5"/>
<reference evidence="1 2" key="1">
    <citation type="submission" date="2019-03" db="EMBL/GenBank/DDBJ databases">
        <title>Subsurface microbial communities from deep shales in Ohio and West Virginia, USA.</title>
        <authorList>
            <person name="Wrighton K."/>
        </authorList>
    </citation>
    <scope>NUCLEOTIDE SEQUENCE [LARGE SCALE GENOMIC DNA]</scope>
    <source>
        <strain evidence="1 2">MSL 6dP</strain>
    </source>
</reference>
<sequence>MRKEINVSYIKICKMLQLNEYEGEHIVNCPLECNEICSNRIMIQRSHNKAKCLGADKEIKIGELDMILVSEFDEDNREIKELMKPPF</sequence>
<name>A0A4R8GTW5_9FIRM</name>
<dbReference type="RefSeq" id="WP_166667989.1">
    <property type="nucleotide sequence ID" value="NZ_SOEG01000030.1"/>
</dbReference>
<protein>
    <submittedName>
        <fullName evidence="1">Uncharacterized protein</fullName>
    </submittedName>
</protein>
<organism evidence="1 2">
    <name type="scientific">Orenia marismortui</name>
    <dbReference type="NCBI Taxonomy" id="46469"/>
    <lineage>
        <taxon>Bacteria</taxon>
        <taxon>Bacillati</taxon>
        <taxon>Bacillota</taxon>
        <taxon>Clostridia</taxon>
        <taxon>Halanaerobiales</taxon>
        <taxon>Halobacteroidaceae</taxon>
        <taxon>Orenia</taxon>
    </lineage>
</organism>
<comment type="caution">
    <text evidence="1">The sequence shown here is derived from an EMBL/GenBank/DDBJ whole genome shotgun (WGS) entry which is preliminary data.</text>
</comment>
<proteinExistence type="predicted"/>
<accession>A0A4R8GTW5</accession>